<evidence type="ECO:0000313" key="2">
    <source>
        <dbReference type="EMBL" id="MCX3263679.1"/>
    </source>
</evidence>
<dbReference type="SUPFAM" id="SSF52540">
    <property type="entry name" value="P-loop containing nucleoside triphosphate hydrolases"/>
    <property type="match status" value="1"/>
</dbReference>
<dbReference type="Pfam" id="PF01656">
    <property type="entry name" value="CbiA"/>
    <property type="match status" value="1"/>
</dbReference>
<dbReference type="InterPro" id="IPR027417">
    <property type="entry name" value="P-loop_NTPase"/>
</dbReference>
<dbReference type="InterPro" id="IPR002586">
    <property type="entry name" value="CobQ/CobB/MinD/ParA_Nub-bd_dom"/>
</dbReference>
<gene>
    <name evidence="2" type="ORF">OQZ29_02925</name>
</gene>
<protein>
    <submittedName>
        <fullName evidence="2">AAA family ATPase</fullName>
    </submittedName>
</protein>
<evidence type="ECO:0000259" key="1">
    <source>
        <dbReference type="Pfam" id="PF01656"/>
    </source>
</evidence>
<sequence>MIIALSNLKGGCGCTTLSLVLAHYFSQKKKQVFLIDLTYEGSLEVLYSKSMLLNERLPFEFFTSDLNRIEVLIDKLQAEKEAVILLDLPKAFANPSLMRLMRYVEIFIIPIQYGLLNTSAASRFALLSSKISPMSSSIFLPNMSSSGGFDDELSAQQKSLRSLGDLSSAISLHPALLELPSMSLPPSCLYELAVSLDLLYSKYIEPKR</sequence>
<dbReference type="Proteomes" id="UP001142592">
    <property type="component" value="Unassembled WGS sequence"/>
</dbReference>
<proteinExistence type="predicted"/>
<dbReference type="EMBL" id="JAPJUH010000001">
    <property type="protein sequence ID" value="MCX3263679.1"/>
    <property type="molecule type" value="Genomic_DNA"/>
</dbReference>
<organism evidence="2 3">
    <name type="scientific">Pedobacter agri</name>
    <dbReference type="NCBI Taxonomy" id="454586"/>
    <lineage>
        <taxon>Bacteria</taxon>
        <taxon>Pseudomonadati</taxon>
        <taxon>Bacteroidota</taxon>
        <taxon>Sphingobacteriia</taxon>
        <taxon>Sphingobacteriales</taxon>
        <taxon>Sphingobacteriaceae</taxon>
        <taxon>Pedobacter</taxon>
    </lineage>
</organism>
<accession>A0A9X3DAG9</accession>
<reference evidence="2" key="1">
    <citation type="submission" date="2022-11" db="EMBL/GenBank/DDBJ databases">
        <authorList>
            <person name="Graham C."/>
            <person name="Newman J.D."/>
        </authorList>
    </citation>
    <scope>NUCLEOTIDE SEQUENCE</scope>
    <source>
        <strain evidence="2">DSM 19486</strain>
    </source>
</reference>
<name>A0A9X3DAG9_9SPHI</name>
<keyword evidence="3" id="KW-1185">Reference proteome</keyword>
<dbReference type="AlphaFoldDB" id="A0A9X3DAG9"/>
<dbReference type="RefSeq" id="WP_010602849.1">
    <property type="nucleotide sequence ID" value="NZ_JAPJUH010000001.1"/>
</dbReference>
<dbReference type="Gene3D" id="3.40.50.300">
    <property type="entry name" value="P-loop containing nucleotide triphosphate hydrolases"/>
    <property type="match status" value="1"/>
</dbReference>
<feature type="domain" description="CobQ/CobB/MinD/ParA nucleotide binding" evidence="1">
    <location>
        <begin position="3"/>
        <end position="81"/>
    </location>
</feature>
<evidence type="ECO:0000313" key="3">
    <source>
        <dbReference type="Proteomes" id="UP001142592"/>
    </source>
</evidence>
<comment type="caution">
    <text evidence="2">The sequence shown here is derived from an EMBL/GenBank/DDBJ whole genome shotgun (WGS) entry which is preliminary data.</text>
</comment>